<comment type="caution">
    <text evidence="4">The sequence shown here is derived from an EMBL/GenBank/DDBJ whole genome shotgun (WGS) entry which is preliminary data.</text>
</comment>
<feature type="region of interest" description="Disordered" evidence="2">
    <location>
        <begin position="468"/>
        <end position="558"/>
    </location>
</feature>
<evidence type="ECO:0000256" key="1">
    <source>
        <dbReference type="PROSITE-ProRule" id="PRU00176"/>
    </source>
</evidence>
<gene>
    <name evidence="4" type="ORF">Tsubulata_000314</name>
</gene>
<dbReference type="GO" id="GO:0003723">
    <property type="term" value="F:RNA binding"/>
    <property type="evidence" value="ECO:0007669"/>
    <property type="project" value="UniProtKB-UniRule"/>
</dbReference>
<organism evidence="4 5">
    <name type="scientific">Turnera subulata</name>
    <dbReference type="NCBI Taxonomy" id="218843"/>
    <lineage>
        <taxon>Eukaryota</taxon>
        <taxon>Viridiplantae</taxon>
        <taxon>Streptophyta</taxon>
        <taxon>Embryophyta</taxon>
        <taxon>Tracheophyta</taxon>
        <taxon>Spermatophyta</taxon>
        <taxon>Magnoliopsida</taxon>
        <taxon>eudicotyledons</taxon>
        <taxon>Gunneridae</taxon>
        <taxon>Pentapetalae</taxon>
        <taxon>rosids</taxon>
        <taxon>fabids</taxon>
        <taxon>Malpighiales</taxon>
        <taxon>Passifloraceae</taxon>
        <taxon>Turnera</taxon>
    </lineage>
</organism>
<evidence type="ECO:0000256" key="2">
    <source>
        <dbReference type="SAM" id="MobiDB-lite"/>
    </source>
</evidence>
<feature type="domain" description="RRM" evidence="3">
    <location>
        <begin position="148"/>
        <end position="225"/>
    </location>
</feature>
<dbReference type="PROSITE" id="PS50102">
    <property type="entry name" value="RRM"/>
    <property type="match status" value="1"/>
</dbReference>
<reference evidence="4" key="2">
    <citation type="journal article" date="2023" name="Plants (Basel)">
        <title>Annotation of the Turnera subulata (Passifloraceae) Draft Genome Reveals the S-Locus Evolved after the Divergence of Turneroideae from Passifloroideae in a Stepwise Manner.</title>
        <authorList>
            <person name="Henning P.M."/>
            <person name="Roalson E.H."/>
            <person name="Mir W."/>
            <person name="McCubbin A.G."/>
            <person name="Shore J.S."/>
        </authorList>
    </citation>
    <scope>NUCLEOTIDE SEQUENCE</scope>
    <source>
        <strain evidence="4">F60SS</strain>
    </source>
</reference>
<protein>
    <recommendedName>
        <fullName evidence="3">RRM domain-containing protein</fullName>
    </recommendedName>
</protein>
<name>A0A9Q0F1P2_9ROSI</name>
<dbReference type="SUPFAM" id="SSF54928">
    <property type="entry name" value="RNA-binding domain, RBD"/>
    <property type="match status" value="1"/>
</dbReference>
<feature type="region of interest" description="Disordered" evidence="2">
    <location>
        <begin position="84"/>
        <end position="130"/>
    </location>
</feature>
<reference evidence="4" key="1">
    <citation type="submission" date="2022-02" db="EMBL/GenBank/DDBJ databases">
        <authorList>
            <person name="Henning P.M."/>
            <person name="McCubbin A.G."/>
            <person name="Shore J.S."/>
        </authorList>
    </citation>
    <scope>NUCLEOTIDE SEQUENCE</scope>
    <source>
        <strain evidence="4">F60SS</strain>
        <tissue evidence="4">Leaves</tissue>
    </source>
</reference>
<evidence type="ECO:0000259" key="3">
    <source>
        <dbReference type="PROSITE" id="PS50102"/>
    </source>
</evidence>
<dbReference type="OrthoDB" id="360390at2759"/>
<dbReference type="SMART" id="SM00360">
    <property type="entry name" value="RRM"/>
    <property type="match status" value="1"/>
</dbReference>
<dbReference type="Pfam" id="PF00076">
    <property type="entry name" value="RRM_1"/>
    <property type="match status" value="1"/>
</dbReference>
<feature type="compositionally biased region" description="Low complexity" evidence="2">
    <location>
        <begin position="489"/>
        <end position="507"/>
    </location>
</feature>
<feature type="region of interest" description="Disordered" evidence="2">
    <location>
        <begin position="405"/>
        <end position="431"/>
    </location>
</feature>
<dbReference type="InterPro" id="IPR000504">
    <property type="entry name" value="RRM_dom"/>
</dbReference>
<sequence length="570" mass="61949">MLSTLPSSPFTPIHPSISCSPISPGLPQFQTTHPHPPSLPFQPLLHPQTPTFHTVHNHTPPLLPLPTTAPKNAAAPLLHPLTPTFHTVHKHTPPLLPLPAPKNTAAPLSSLTSTPNHQNPQIPTPKPQQFSKWNRKQIANITENQHVTNLYIQNLPLQWSAVELHFILSKFGEVIDVFIPSKRAKNGKRFGFVRYRACRDIQRLISSINLIKVANDSLQALIARGRDHLRQNHTSSKTPKTLTQPPSSFEKSFADTLKNVTPPCPKASYDKANISFPTFKSDIEWLSSCVFGVLSEPIETRCTSILPKAWINPVTSKSPSSHPSINHLSSSAAAVAAMPSSPQNSDPFKLMPIIKNINHPMNDRACSHILTSQNIHATASGKASSSCRHLNSNVSVGPSLTANICHSPHNSSTNSSSPNTHASHTTFSNSNSRLSSLCPVISFNNSDPLPFTSKTHNPIKQAQSLPSIHLSDFPSPAKPNLSFNNHLGPTPSLRTPHPTSSPSSSSTHNNLCHSSPTHSPPHSHPSPNSTSPSTQNKPNSFSSYSSRSLDSSLSPNTRSNLTLYNLEQAV</sequence>
<feature type="compositionally biased region" description="Low complexity" evidence="2">
    <location>
        <begin position="525"/>
        <end position="554"/>
    </location>
</feature>
<evidence type="ECO:0000313" key="5">
    <source>
        <dbReference type="Proteomes" id="UP001141552"/>
    </source>
</evidence>
<dbReference type="AlphaFoldDB" id="A0A9Q0F1P2"/>
<accession>A0A9Q0F1P2</accession>
<keyword evidence="5" id="KW-1185">Reference proteome</keyword>
<dbReference type="CDD" id="cd00590">
    <property type="entry name" value="RRM_SF"/>
    <property type="match status" value="1"/>
</dbReference>
<proteinExistence type="predicted"/>
<feature type="compositionally biased region" description="Low complexity" evidence="2">
    <location>
        <begin position="406"/>
        <end position="426"/>
    </location>
</feature>
<dbReference type="InterPro" id="IPR035979">
    <property type="entry name" value="RBD_domain_sf"/>
</dbReference>
<dbReference type="Proteomes" id="UP001141552">
    <property type="component" value="Unassembled WGS sequence"/>
</dbReference>
<keyword evidence="1" id="KW-0694">RNA-binding</keyword>
<dbReference type="InterPro" id="IPR012677">
    <property type="entry name" value="Nucleotide-bd_a/b_plait_sf"/>
</dbReference>
<feature type="compositionally biased region" description="Polar residues" evidence="2">
    <location>
        <begin position="106"/>
        <end position="130"/>
    </location>
</feature>
<dbReference type="Gene3D" id="3.30.70.330">
    <property type="match status" value="1"/>
</dbReference>
<dbReference type="EMBL" id="JAKUCV010007537">
    <property type="protein sequence ID" value="KAJ4822957.1"/>
    <property type="molecule type" value="Genomic_DNA"/>
</dbReference>
<evidence type="ECO:0000313" key="4">
    <source>
        <dbReference type="EMBL" id="KAJ4822957.1"/>
    </source>
</evidence>